<dbReference type="EMBL" id="JBIGHV010000026">
    <property type="protein sequence ID" value="MFG6433918.1"/>
    <property type="molecule type" value="Genomic_DNA"/>
</dbReference>
<dbReference type="Proteomes" id="UP001606210">
    <property type="component" value="Unassembled WGS sequence"/>
</dbReference>
<protein>
    <submittedName>
        <fullName evidence="1">Uncharacterized protein</fullName>
    </submittedName>
</protein>
<keyword evidence="2" id="KW-1185">Reference proteome</keyword>
<organism evidence="1 2">
    <name type="scientific">Pelomonas parva</name>
    <dbReference type="NCBI Taxonomy" id="3299032"/>
    <lineage>
        <taxon>Bacteria</taxon>
        <taxon>Pseudomonadati</taxon>
        <taxon>Pseudomonadota</taxon>
        <taxon>Betaproteobacteria</taxon>
        <taxon>Burkholderiales</taxon>
        <taxon>Sphaerotilaceae</taxon>
        <taxon>Roseateles</taxon>
    </lineage>
</organism>
<proteinExistence type="predicted"/>
<dbReference type="RefSeq" id="WP_394485079.1">
    <property type="nucleotide sequence ID" value="NZ_JBIGHV010000026.1"/>
</dbReference>
<gene>
    <name evidence="1" type="ORF">ACG00Y_28755</name>
</gene>
<evidence type="ECO:0000313" key="1">
    <source>
        <dbReference type="EMBL" id="MFG6433918.1"/>
    </source>
</evidence>
<accession>A0ABW7FBC1</accession>
<sequence>TAPTDHGALIPSAASNTLAVIPIPVSAPIQPKSYPLEFSESHLSKDEEPVEGLRTLEQLQMPDARMSFLAIREAGTVRKLTQKDRYELIAEFGLSAQVPEVIRVQFDTARNAYLYAWFVYRFHVVAEHQALATLELALRTRLTSAGVLDANGKYPVTVPPKAPGGPPRTERKKAMLRDLLRLAVDAGLLRNDRIENRQAWAMALARERQSFELSRKMFELGLAEMVVPDEDPVPTADELAFDWVAHYAETLPRVRNIHAHGSTMLHATVMRTFDVVRTFINQLFVALPAPP</sequence>
<reference evidence="1 2" key="1">
    <citation type="submission" date="2024-08" db="EMBL/GenBank/DDBJ databases">
        <authorList>
            <person name="Lu H."/>
        </authorList>
    </citation>
    <scope>NUCLEOTIDE SEQUENCE [LARGE SCALE GENOMIC DNA]</scope>
    <source>
        <strain evidence="1 2">LYH14W</strain>
    </source>
</reference>
<evidence type="ECO:0000313" key="2">
    <source>
        <dbReference type="Proteomes" id="UP001606210"/>
    </source>
</evidence>
<feature type="non-terminal residue" evidence="1">
    <location>
        <position position="1"/>
    </location>
</feature>
<name>A0ABW7FBC1_9BURK</name>
<comment type="caution">
    <text evidence="1">The sequence shown here is derived from an EMBL/GenBank/DDBJ whole genome shotgun (WGS) entry which is preliminary data.</text>
</comment>